<name>A0A4S1ZLL5_9BACT</name>
<dbReference type="Pfam" id="PF12146">
    <property type="entry name" value="Hydrolase_4"/>
    <property type="match status" value="1"/>
</dbReference>
<comment type="caution">
    <text evidence="3">The sequence shown here is derived from an EMBL/GenBank/DDBJ whole genome shotgun (WGS) entry which is preliminary data.</text>
</comment>
<gene>
    <name evidence="3" type="ORF">E5333_08510</name>
</gene>
<dbReference type="EMBL" id="SRYD01000030">
    <property type="protein sequence ID" value="TGY73734.1"/>
    <property type="molecule type" value="Genomic_DNA"/>
</dbReference>
<sequence>MSYALFSIFMKLHHIIPIALAVCSSAFASGWQPDTLFPDYETRTVDQGTDYDGAVRSTIIRKLAKCHGSRRGVLYIHGYNDYFLQDDMGRRFADSCYNFYAVDLRRYGRSLRPGDPRFDIRDMREYFPDIDSAIIDMKRHGIDSIVLMGHSTGGLTTSLYMNEHPDTAIRALVLNSPFLDWNQSKVQEKVLIPAMQCIGRWWPRLTAMPGKSAAYAPTGSTRTEDDTWTIDNDWKPVEWPAINAGWIRAVDSAHDAVQNHSDIRVPILLMHSDRTYRNGDSASLRDSSDTVLDVDDISHYGRRLGPDVTEATVKGGTHDLVRSASGIREATYRTIFSWLDRKINDNKPTINSK</sequence>
<dbReference type="SUPFAM" id="SSF53474">
    <property type="entry name" value="alpha/beta-Hydrolases"/>
    <property type="match status" value="1"/>
</dbReference>
<keyword evidence="3" id="KW-0378">Hydrolase</keyword>
<evidence type="ECO:0000256" key="1">
    <source>
        <dbReference type="SAM" id="SignalP"/>
    </source>
</evidence>
<evidence type="ECO:0000259" key="2">
    <source>
        <dbReference type="Pfam" id="PF12146"/>
    </source>
</evidence>
<feature type="chain" id="PRO_5030099686" evidence="1">
    <location>
        <begin position="29"/>
        <end position="353"/>
    </location>
</feature>
<dbReference type="GO" id="GO:0016787">
    <property type="term" value="F:hydrolase activity"/>
    <property type="evidence" value="ECO:0007669"/>
    <property type="project" value="UniProtKB-KW"/>
</dbReference>
<proteinExistence type="predicted"/>
<dbReference type="InterPro" id="IPR022742">
    <property type="entry name" value="Hydrolase_4"/>
</dbReference>
<organism evidence="3 4">
    <name type="scientific">Muribaculum intestinale</name>
    <dbReference type="NCBI Taxonomy" id="1796646"/>
    <lineage>
        <taxon>Bacteria</taxon>
        <taxon>Pseudomonadati</taxon>
        <taxon>Bacteroidota</taxon>
        <taxon>Bacteroidia</taxon>
        <taxon>Bacteroidales</taxon>
        <taxon>Muribaculaceae</taxon>
        <taxon>Muribaculum</taxon>
    </lineage>
</organism>
<accession>A0A4S1ZLL5</accession>
<dbReference type="AlphaFoldDB" id="A0A4S1ZLL5"/>
<protein>
    <submittedName>
        <fullName evidence="3">Alpha/beta hydrolase</fullName>
    </submittedName>
</protein>
<feature type="domain" description="Serine aminopeptidase S33" evidence="2">
    <location>
        <begin position="71"/>
        <end position="273"/>
    </location>
</feature>
<feature type="signal peptide" evidence="1">
    <location>
        <begin position="1"/>
        <end position="28"/>
    </location>
</feature>
<dbReference type="Proteomes" id="UP000306630">
    <property type="component" value="Unassembled WGS sequence"/>
</dbReference>
<dbReference type="InterPro" id="IPR029058">
    <property type="entry name" value="AB_hydrolase_fold"/>
</dbReference>
<reference evidence="3 4" key="1">
    <citation type="submission" date="2019-04" db="EMBL/GenBank/DDBJ databases">
        <title>Microbes associate with the intestines of laboratory mice.</title>
        <authorList>
            <person name="Navarre W."/>
            <person name="Wong E."/>
            <person name="Huang K."/>
            <person name="Tropini C."/>
            <person name="Ng K."/>
            <person name="Yu B."/>
        </authorList>
    </citation>
    <scope>NUCLEOTIDE SEQUENCE [LARGE SCALE GENOMIC DNA]</scope>
    <source>
        <strain evidence="3 4">NM06_A21</strain>
    </source>
</reference>
<evidence type="ECO:0000313" key="4">
    <source>
        <dbReference type="Proteomes" id="UP000306630"/>
    </source>
</evidence>
<dbReference type="Gene3D" id="3.40.50.1820">
    <property type="entry name" value="alpha/beta hydrolase"/>
    <property type="match status" value="1"/>
</dbReference>
<dbReference type="PANTHER" id="PTHR11614">
    <property type="entry name" value="PHOSPHOLIPASE-RELATED"/>
    <property type="match status" value="1"/>
</dbReference>
<keyword evidence="1" id="KW-0732">Signal</keyword>
<evidence type="ECO:0000313" key="3">
    <source>
        <dbReference type="EMBL" id="TGY73734.1"/>
    </source>
</evidence>
<dbReference type="InterPro" id="IPR051044">
    <property type="entry name" value="MAG_DAG_Lipase"/>
</dbReference>